<dbReference type="GO" id="GO:0047689">
    <property type="term" value="F:aspartate racemase activity"/>
    <property type="evidence" value="ECO:0007669"/>
    <property type="project" value="UniProtKB-EC"/>
</dbReference>
<dbReference type="InterPro" id="IPR004380">
    <property type="entry name" value="Asp_race"/>
</dbReference>
<dbReference type="Proteomes" id="UP000254601">
    <property type="component" value="Unassembled WGS sequence"/>
</dbReference>
<dbReference type="Pfam" id="PF01177">
    <property type="entry name" value="Asp_Glu_race"/>
    <property type="match status" value="1"/>
</dbReference>
<sequence>MGPQATLDLYQRIIDLTSVNTDQEHIPVLIDSYPQIEDRTAFILGKGPDPTNKLIESAQRLEKGGAQAIIMACNTAHYFADSIQNATNIPLLHIAEVTLSNLKKSFSPFTTIAVLATDGTQKAGIYQDVLEAN</sequence>
<evidence type="ECO:0000256" key="1">
    <source>
        <dbReference type="ARBA" id="ARBA00007847"/>
    </source>
</evidence>
<dbReference type="InterPro" id="IPR001920">
    <property type="entry name" value="Asp/Glu_race"/>
</dbReference>
<dbReference type="InterPro" id="IPR015942">
    <property type="entry name" value="Asp/Glu/hydantoin_racemase"/>
</dbReference>
<evidence type="ECO:0000313" key="4">
    <source>
        <dbReference type="Proteomes" id="UP000254601"/>
    </source>
</evidence>
<organism evidence="3 4">
    <name type="scientific">Suttonella ornithocola</name>
    <dbReference type="NCBI Taxonomy" id="279832"/>
    <lineage>
        <taxon>Bacteria</taxon>
        <taxon>Pseudomonadati</taxon>
        <taxon>Pseudomonadota</taxon>
        <taxon>Gammaproteobacteria</taxon>
        <taxon>Cardiobacteriales</taxon>
        <taxon>Cardiobacteriaceae</taxon>
        <taxon>Suttonella</taxon>
    </lineage>
</organism>
<dbReference type="PROSITE" id="PS00923">
    <property type="entry name" value="ASP_GLU_RACEMASE_1"/>
    <property type="match status" value="1"/>
</dbReference>
<dbReference type="InterPro" id="IPR018187">
    <property type="entry name" value="Asp/Glu_racemase_AS_1"/>
</dbReference>
<dbReference type="AlphaFoldDB" id="A0A380MY95"/>
<protein>
    <submittedName>
        <fullName evidence="3">Aspartate racemase</fullName>
        <ecNumber evidence="3">5.1.1.13</ecNumber>
    </submittedName>
</protein>
<dbReference type="PANTHER" id="PTHR21198:SF7">
    <property type="entry name" value="ASPARTATE-GLUTAMATE RACEMASE FAMILY"/>
    <property type="match status" value="1"/>
</dbReference>
<evidence type="ECO:0000313" key="3">
    <source>
        <dbReference type="EMBL" id="SUO97258.1"/>
    </source>
</evidence>
<dbReference type="NCBIfam" id="TIGR00035">
    <property type="entry name" value="asp_race"/>
    <property type="match status" value="1"/>
</dbReference>
<comment type="similarity">
    <text evidence="1">Belongs to the aspartate/glutamate racemases family.</text>
</comment>
<dbReference type="PANTHER" id="PTHR21198">
    <property type="entry name" value="GLUTAMATE RACEMASE"/>
    <property type="match status" value="1"/>
</dbReference>
<proteinExistence type="inferred from homology"/>
<accession>A0A380MY95</accession>
<dbReference type="Gene3D" id="3.40.50.1860">
    <property type="match status" value="1"/>
</dbReference>
<dbReference type="OrthoDB" id="9803739at2"/>
<dbReference type="EMBL" id="UHIC01000001">
    <property type="protein sequence ID" value="SUO97258.1"/>
    <property type="molecule type" value="Genomic_DNA"/>
</dbReference>
<keyword evidence="4" id="KW-1185">Reference proteome</keyword>
<dbReference type="SUPFAM" id="SSF53681">
    <property type="entry name" value="Aspartate/glutamate racemase"/>
    <property type="match status" value="1"/>
</dbReference>
<keyword evidence="2 3" id="KW-0413">Isomerase</keyword>
<name>A0A380MY95_9GAMM</name>
<reference evidence="3 4" key="1">
    <citation type="submission" date="2018-06" db="EMBL/GenBank/DDBJ databases">
        <authorList>
            <consortium name="Pathogen Informatics"/>
            <person name="Doyle S."/>
        </authorList>
    </citation>
    <scope>NUCLEOTIDE SEQUENCE [LARGE SCALE GENOMIC DNA]</scope>
    <source>
        <strain evidence="3 4">NCTC13337</strain>
    </source>
</reference>
<gene>
    <name evidence="3" type="ORF">NCTC13337_02313</name>
</gene>
<dbReference type="EC" id="5.1.1.13" evidence="3"/>
<evidence type="ECO:0000256" key="2">
    <source>
        <dbReference type="ARBA" id="ARBA00023235"/>
    </source>
</evidence>